<dbReference type="RefSeq" id="WP_305010372.1">
    <property type="nucleotide sequence ID" value="NZ_JAUQSX010000002.1"/>
</dbReference>
<evidence type="ECO:0000256" key="2">
    <source>
        <dbReference type="SAM" id="MobiDB-lite"/>
    </source>
</evidence>
<evidence type="ECO:0000313" key="3">
    <source>
        <dbReference type="EMBL" id="MDO7845682.1"/>
    </source>
</evidence>
<feature type="compositionally biased region" description="Pro residues" evidence="2">
    <location>
        <begin position="525"/>
        <end position="538"/>
    </location>
</feature>
<keyword evidence="4" id="KW-1185">Reference proteome</keyword>
<organism evidence="3 4">
    <name type="scientific">Hymenobacter mellowenesis</name>
    <dbReference type="NCBI Taxonomy" id="3063995"/>
    <lineage>
        <taxon>Bacteria</taxon>
        <taxon>Pseudomonadati</taxon>
        <taxon>Bacteroidota</taxon>
        <taxon>Cytophagia</taxon>
        <taxon>Cytophagales</taxon>
        <taxon>Hymenobacteraceae</taxon>
        <taxon>Hymenobacter</taxon>
    </lineage>
</organism>
<evidence type="ECO:0000313" key="4">
    <source>
        <dbReference type="Proteomes" id="UP001167796"/>
    </source>
</evidence>
<dbReference type="Proteomes" id="UP001167796">
    <property type="component" value="Unassembled WGS sequence"/>
</dbReference>
<feature type="region of interest" description="Disordered" evidence="2">
    <location>
        <begin position="514"/>
        <end position="559"/>
    </location>
</feature>
<proteinExistence type="predicted"/>
<keyword evidence="1" id="KW-0732">Signal</keyword>
<protein>
    <submittedName>
        <fullName evidence="3">FG-GAP-like repeat-containing protein</fullName>
    </submittedName>
</protein>
<dbReference type="PANTHER" id="PTHR44103:SF1">
    <property type="entry name" value="PROPROTEIN CONVERTASE P"/>
    <property type="match status" value="1"/>
</dbReference>
<dbReference type="Pfam" id="PF13517">
    <property type="entry name" value="FG-GAP_3"/>
    <property type="match status" value="2"/>
</dbReference>
<reference evidence="3" key="1">
    <citation type="submission" date="2023-07" db="EMBL/GenBank/DDBJ databases">
        <authorList>
            <person name="Kim M.K."/>
        </authorList>
    </citation>
    <scope>NUCLEOTIDE SEQUENCE</scope>
    <source>
        <strain evidence="3">M29</strain>
    </source>
</reference>
<sequence length="730" mass="79489">MRQRPRFRRFRWLLLLAGVALAGGLWRFTGRPAPHRPPTKVLLPKKLAKPRPRVPAVAASLLGSEEHLAAVGDFDGDGHLDLALTNGDDSPSHDPQGTVSLWLGNGRGGLRHAPALEGIEASLLATLDADGDGDDDLLAGSCCDDLLLLWRNEGPGRLVPTRIPVSASADDLAVGDLDGDGDPDIVLPQRYQYEIGTNDGQGRFAWRLLEPQSGPMNPGDLLEKASLVDVDGDHDLDLLSISGKGSVLFNDGKGGFGHEEQLPSVYCATLALGDLDGDGAPDLAVTDGQEHVTLMLNNGHGGFGAAGGPRQLTYPVRFGVEWVGLADVDHDGDLDLVLNTLNDVWVQLNDGAAHFDPPYQVDLPDSDSSLEEVLLADMDRDGQPELLVPVLPSRLAARRPNRSTLPTLPRPTRREAYADADQLPITPAGASVETAMAAAMQARLVLPPGYVLTAERATYIVDLEVGADGVLRHPDLQWQSLTPAVDSVMARTLRHLPPFVPARLHGRPVRVRLSLTPRLEGKGPPRSPAPPPPEPPAITPAAEKREAQTWQRGQAQRRPHEAPAAFLGRVLPHTFPLTWDVNELRMRFATAAWRPSAFGPQLFLENQDDDRIGLVVLDPYRPSTYAVQRLPLSHIEGEPTNVAAIFFADANHDGRRELLVLLEANLRDVLSVDKHGRRFYGHATHYRTQVFQYRAPAANGRPRYREDLTSRPYLDELPTAAAVRKALARH</sequence>
<dbReference type="Pfam" id="PF01839">
    <property type="entry name" value="FG-GAP"/>
    <property type="match status" value="1"/>
</dbReference>
<dbReference type="EMBL" id="JAUQSX010000002">
    <property type="protein sequence ID" value="MDO7845682.1"/>
    <property type="molecule type" value="Genomic_DNA"/>
</dbReference>
<accession>A0ABT9A762</accession>
<dbReference type="InterPro" id="IPR013517">
    <property type="entry name" value="FG-GAP"/>
</dbReference>
<dbReference type="PANTHER" id="PTHR44103">
    <property type="entry name" value="PROPROTEIN CONVERTASE P"/>
    <property type="match status" value="1"/>
</dbReference>
<evidence type="ECO:0000256" key="1">
    <source>
        <dbReference type="ARBA" id="ARBA00022729"/>
    </source>
</evidence>
<dbReference type="Gene3D" id="2.130.10.130">
    <property type="entry name" value="Integrin alpha, N-terminal"/>
    <property type="match status" value="2"/>
</dbReference>
<dbReference type="SUPFAM" id="SSF69318">
    <property type="entry name" value="Integrin alpha N-terminal domain"/>
    <property type="match status" value="1"/>
</dbReference>
<comment type="caution">
    <text evidence="3">The sequence shown here is derived from an EMBL/GenBank/DDBJ whole genome shotgun (WGS) entry which is preliminary data.</text>
</comment>
<name>A0ABT9A762_9BACT</name>
<dbReference type="InterPro" id="IPR028994">
    <property type="entry name" value="Integrin_alpha_N"/>
</dbReference>
<gene>
    <name evidence="3" type="ORF">Q5H92_04885</name>
</gene>